<dbReference type="InterPro" id="IPR007969">
    <property type="entry name" value="DUF732"/>
</dbReference>
<dbReference type="AlphaFoldDB" id="A0A7I7JV57"/>
<keyword evidence="3" id="KW-1185">Reference proteome</keyword>
<evidence type="ECO:0000313" key="2">
    <source>
        <dbReference type="EMBL" id="BBX14982.1"/>
    </source>
</evidence>
<reference evidence="2 3" key="1">
    <citation type="journal article" date="2019" name="Emerg. Microbes Infect.">
        <title>Comprehensive subspecies identification of 175 nontuberculous mycobacteria species based on 7547 genomic profiles.</title>
        <authorList>
            <person name="Matsumoto Y."/>
            <person name="Kinjo T."/>
            <person name="Motooka D."/>
            <person name="Nabeya D."/>
            <person name="Jung N."/>
            <person name="Uechi K."/>
            <person name="Horii T."/>
            <person name="Iida T."/>
            <person name="Fujita J."/>
            <person name="Nakamura S."/>
        </authorList>
    </citation>
    <scope>NUCLEOTIDE SEQUENCE [LARGE SCALE GENOMIC DNA]</scope>
    <source>
        <strain evidence="2 3">JCM 6391</strain>
    </source>
</reference>
<protein>
    <recommendedName>
        <fullName evidence="1">DUF732 domain-containing protein</fullName>
    </recommendedName>
</protein>
<accession>A0A7I7JV57</accession>
<dbReference type="KEGG" id="mnm:MNVM_40630"/>
<sequence>MALGAAGAAGADDEAFLDQIPPRTYIGMWTTDAGRLANGYQICTMIKTGTPPHVIAESYRWDDGWAWVNAAQRELCPDTLEGPK</sequence>
<dbReference type="Proteomes" id="UP000466997">
    <property type="component" value="Chromosome"/>
</dbReference>
<proteinExistence type="predicted"/>
<organism evidence="2 3">
    <name type="scientific">Mycobacterium novum</name>
    <dbReference type="NCBI Taxonomy" id="2492438"/>
    <lineage>
        <taxon>Bacteria</taxon>
        <taxon>Bacillati</taxon>
        <taxon>Actinomycetota</taxon>
        <taxon>Actinomycetes</taxon>
        <taxon>Mycobacteriales</taxon>
        <taxon>Mycobacteriaceae</taxon>
        <taxon>Mycobacterium</taxon>
    </lineage>
</organism>
<evidence type="ECO:0000313" key="3">
    <source>
        <dbReference type="Proteomes" id="UP000466997"/>
    </source>
</evidence>
<name>A0A7I7JV57_9MYCO</name>
<evidence type="ECO:0000259" key="1">
    <source>
        <dbReference type="Pfam" id="PF05305"/>
    </source>
</evidence>
<feature type="domain" description="DUF732" evidence="1">
    <location>
        <begin position="12"/>
        <end position="78"/>
    </location>
</feature>
<gene>
    <name evidence="2" type="ORF">MNVM_40630</name>
</gene>
<dbReference type="Pfam" id="PF05305">
    <property type="entry name" value="DUF732"/>
    <property type="match status" value="1"/>
</dbReference>
<dbReference type="EMBL" id="AP022562">
    <property type="protein sequence ID" value="BBX14982.1"/>
    <property type="molecule type" value="Genomic_DNA"/>
</dbReference>